<evidence type="ECO:0000313" key="1">
    <source>
        <dbReference type="Proteomes" id="UP000887565"/>
    </source>
</evidence>
<keyword evidence="1" id="KW-1185">Reference proteome</keyword>
<evidence type="ECO:0000313" key="2">
    <source>
        <dbReference type="WBParaSite" id="nRc.2.0.1.t29407-RA"/>
    </source>
</evidence>
<dbReference type="Proteomes" id="UP000887565">
    <property type="component" value="Unplaced"/>
</dbReference>
<organism evidence="1 2">
    <name type="scientific">Romanomermis culicivorax</name>
    <name type="common">Nematode worm</name>
    <dbReference type="NCBI Taxonomy" id="13658"/>
    <lineage>
        <taxon>Eukaryota</taxon>
        <taxon>Metazoa</taxon>
        <taxon>Ecdysozoa</taxon>
        <taxon>Nematoda</taxon>
        <taxon>Enoplea</taxon>
        <taxon>Dorylaimia</taxon>
        <taxon>Mermithida</taxon>
        <taxon>Mermithoidea</taxon>
        <taxon>Mermithidae</taxon>
        <taxon>Romanomermis</taxon>
    </lineage>
</organism>
<name>A0A915JUC7_ROMCU</name>
<protein>
    <submittedName>
        <fullName evidence="2">Uncharacterized protein</fullName>
    </submittedName>
</protein>
<dbReference type="AlphaFoldDB" id="A0A915JUC7"/>
<proteinExistence type="predicted"/>
<reference evidence="2" key="1">
    <citation type="submission" date="2022-11" db="UniProtKB">
        <authorList>
            <consortium name="WormBaseParasite"/>
        </authorList>
    </citation>
    <scope>IDENTIFICATION</scope>
</reference>
<accession>A0A915JUC7</accession>
<dbReference type="WBParaSite" id="nRc.2.0.1.t29407-RA">
    <property type="protein sequence ID" value="nRc.2.0.1.t29407-RA"/>
    <property type="gene ID" value="nRc.2.0.1.g29407"/>
</dbReference>
<sequence length="151" mass="17235">MNTELEIAYNISTCSNNAFFDSSDFDVTEQKKIIDLKETKRIHGSSDDDAIGNGSRNKPSLCNLVSRELKFFFNYRNAPPPSGLQHCSVITPVFRRRYIVVNGTRKRNFVERRAGSSCVRGCSDEWWPTDRWPSSLTSCDDIAYKLVVIML</sequence>